<dbReference type="InterPro" id="IPR001811">
    <property type="entry name" value="Chemokine_IL8-like_dom"/>
</dbReference>
<dbReference type="SMART" id="SM00199">
    <property type="entry name" value="SCY"/>
    <property type="match status" value="1"/>
</dbReference>
<dbReference type="GO" id="GO:0006955">
    <property type="term" value="P:immune response"/>
    <property type="evidence" value="ECO:0007669"/>
    <property type="project" value="InterPro"/>
</dbReference>
<sequence length="96" mass="10896">MSDCRKITVLAALFVVFGCMALVSANYRRPTKVTTHCCKSVSKQKIPFEIIGYKRQHALRPCVKAIIFHTKNNGNVCTHPLARWVPKKLKELTDKP</sequence>
<dbReference type="CDD" id="cd00272">
    <property type="entry name" value="Chemokine_CC"/>
    <property type="match status" value="1"/>
</dbReference>
<dbReference type="Proteomes" id="UP001152622">
    <property type="component" value="Chromosome 2"/>
</dbReference>
<evidence type="ECO:0000256" key="1">
    <source>
        <dbReference type="ARBA" id="ARBA00022514"/>
    </source>
</evidence>
<dbReference type="PANTHER" id="PTHR12015:SF165">
    <property type="entry name" value="CHEMOKINE (C-C MOTIF) LIGAND 34A, DUPLICATE 4-RELATED"/>
    <property type="match status" value="1"/>
</dbReference>
<dbReference type="Gene3D" id="2.40.50.40">
    <property type="match status" value="1"/>
</dbReference>
<dbReference type="AlphaFoldDB" id="A0A9Q1G5M2"/>
<evidence type="ECO:0000313" key="5">
    <source>
        <dbReference type="Proteomes" id="UP001152622"/>
    </source>
</evidence>
<feature type="signal peptide" evidence="2">
    <location>
        <begin position="1"/>
        <end position="25"/>
    </location>
</feature>
<dbReference type="GO" id="GO:0005615">
    <property type="term" value="C:extracellular space"/>
    <property type="evidence" value="ECO:0007669"/>
    <property type="project" value="UniProtKB-KW"/>
</dbReference>
<dbReference type="GO" id="GO:0008009">
    <property type="term" value="F:chemokine activity"/>
    <property type="evidence" value="ECO:0007669"/>
    <property type="project" value="InterPro"/>
</dbReference>
<organism evidence="4 5">
    <name type="scientific">Synaphobranchus kaupii</name>
    <name type="common">Kaup's arrowtooth eel</name>
    <dbReference type="NCBI Taxonomy" id="118154"/>
    <lineage>
        <taxon>Eukaryota</taxon>
        <taxon>Metazoa</taxon>
        <taxon>Chordata</taxon>
        <taxon>Craniata</taxon>
        <taxon>Vertebrata</taxon>
        <taxon>Euteleostomi</taxon>
        <taxon>Actinopterygii</taxon>
        <taxon>Neopterygii</taxon>
        <taxon>Teleostei</taxon>
        <taxon>Anguilliformes</taxon>
        <taxon>Synaphobranchidae</taxon>
        <taxon>Synaphobranchus</taxon>
    </lineage>
</organism>
<keyword evidence="1" id="KW-0202">Cytokine</keyword>
<evidence type="ECO:0000313" key="4">
    <source>
        <dbReference type="EMBL" id="KAJ8375892.1"/>
    </source>
</evidence>
<dbReference type="PROSITE" id="PS51257">
    <property type="entry name" value="PROKAR_LIPOPROTEIN"/>
    <property type="match status" value="1"/>
</dbReference>
<name>A0A9Q1G5M2_SYNKA</name>
<evidence type="ECO:0000259" key="3">
    <source>
        <dbReference type="SMART" id="SM00199"/>
    </source>
</evidence>
<evidence type="ECO:0000256" key="2">
    <source>
        <dbReference type="SAM" id="SignalP"/>
    </source>
</evidence>
<reference evidence="4" key="1">
    <citation type="journal article" date="2023" name="Science">
        <title>Genome structures resolve the early diversification of teleost fishes.</title>
        <authorList>
            <person name="Parey E."/>
            <person name="Louis A."/>
            <person name="Montfort J."/>
            <person name="Bouchez O."/>
            <person name="Roques C."/>
            <person name="Iampietro C."/>
            <person name="Lluch J."/>
            <person name="Castinel A."/>
            <person name="Donnadieu C."/>
            <person name="Desvignes T."/>
            <person name="Floi Bucao C."/>
            <person name="Jouanno E."/>
            <person name="Wen M."/>
            <person name="Mejri S."/>
            <person name="Dirks R."/>
            <person name="Jansen H."/>
            <person name="Henkel C."/>
            <person name="Chen W.J."/>
            <person name="Zahm M."/>
            <person name="Cabau C."/>
            <person name="Klopp C."/>
            <person name="Thompson A.W."/>
            <person name="Robinson-Rechavi M."/>
            <person name="Braasch I."/>
            <person name="Lecointre G."/>
            <person name="Bobe J."/>
            <person name="Postlethwait J.H."/>
            <person name="Berthelot C."/>
            <person name="Roest Crollius H."/>
            <person name="Guiguen Y."/>
        </authorList>
    </citation>
    <scope>NUCLEOTIDE SEQUENCE</scope>
    <source>
        <strain evidence="4">WJC10195</strain>
    </source>
</reference>
<dbReference type="SUPFAM" id="SSF54117">
    <property type="entry name" value="Interleukin 8-like chemokines"/>
    <property type="match status" value="1"/>
</dbReference>
<protein>
    <recommendedName>
        <fullName evidence="3">Chemokine interleukin-8-like domain-containing protein</fullName>
    </recommendedName>
</protein>
<dbReference type="PANTHER" id="PTHR12015">
    <property type="entry name" value="SMALL INDUCIBLE CYTOKINE A"/>
    <property type="match status" value="1"/>
</dbReference>
<proteinExistence type="predicted"/>
<dbReference type="InterPro" id="IPR039809">
    <property type="entry name" value="Chemokine_b/g/d"/>
</dbReference>
<gene>
    <name evidence="4" type="ORF">SKAU_G00064720</name>
</gene>
<keyword evidence="2" id="KW-0732">Signal</keyword>
<dbReference type="InterPro" id="IPR036048">
    <property type="entry name" value="Interleukin_8-like_sf"/>
</dbReference>
<feature type="chain" id="PRO_5040494197" description="Chemokine interleukin-8-like domain-containing protein" evidence="2">
    <location>
        <begin position="26"/>
        <end position="96"/>
    </location>
</feature>
<comment type="caution">
    <text evidence="4">The sequence shown here is derived from an EMBL/GenBank/DDBJ whole genome shotgun (WGS) entry which is preliminary data.</text>
</comment>
<feature type="domain" description="Chemokine interleukin-8-like" evidence="3">
    <location>
        <begin position="34"/>
        <end position="92"/>
    </location>
</feature>
<keyword evidence="5" id="KW-1185">Reference proteome</keyword>
<dbReference type="Pfam" id="PF00048">
    <property type="entry name" value="IL8"/>
    <property type="match status" value="1"/>
</dbReference>
<dbReference type="OrthoDB" id="9930747at2759"/>
<accession>A0A9Q1G5M2</accession>
<dbReference type="EMBL" id="JAINUF010000002">
    <property type="protein sequence ID" value="KAJ8375892.1"/>
    <property type="molecule type" value="Genomic_DNA"/>
</dbReference>